<accession>A0A081BPK3</accession>
<dbReference type="AlphaFoldDB" id="A0A081BPK3"/>
<organism evidence="1">
    <name type="scientific">Candidatus Moduliflexus flocculans</name>
    <dbReference type="NCBI Taxonomy" id="1499966"/>
    <lineage>
        <taxon>Bacteria</taxon>
        <taxon>Candidatus Moduliflexota</taxon>
        <taxon>Candidatus Moduliflexia</taxon>
        <taxon>Candidatus Moduliflexales</taxon>
        <taxon>Candidatus Moduliflexaceae</taxon>
    </lineage>
</organism>
<sequence length="69" mass="7850">MPSFDAPRGMPHNRRSAACMGRGAWNEDLAVLLSEGEQDGGKRNLNDLFFRALFFWENQPIIDVDHFAL</sequence>
<reference evidence="1" key="1">
    <citation type="journal article" date="2015" name="PeerJ">
        <title>First genomic representation of candidate bacterial phylum KSB3 points to enhanced environmental sensing as a trigger of wastewater bulking.</title>
        <authorList>
            <person name="Sekiguchi Y."/>
            <person name="Ohashi A."/>
            <person name="Parks D.H."/>
            <person name="Yamauchi T."/>
            <person name="Tyson G.W."/>
            <person name="Hugenholtz P."/>
        </authorList>
    </citation>
    <scope>NUCLEOTIDE SEQUENCE [LARGE SCALE GENOMIC DNA]</scope>
</reference>
<dbReference type="EMBL" id="DF820458">
    <property type="protein sequence ID" value="GAK52319.1"/>
    <property type="molecule type" value="Genomic_DNA"/>
</dbReference>
<proteinExistence type="predicted"/>
<dbReference type="HOGENOM" id="CLU_2767445_0_0_0"/>
<name>A0A081BPK3_9BACT</name>
<evidence type="ECO:0000313" key="2">
    <source>
        <dbReference type="Proteomes" id="UP000030700"/>
    </source>
</evidence>
<gene>
    <name evidence="1" type="ORF">U14_03570</name>
</gene>
<evidence type="ECO:0000313" key="1">
    <source>
        <dbReference type="EMBL" id="GAK52319.1"/>
    </source>
</evidence>
<protein>
    <submittedName>
        <fullName evidence="1">Uncharacterized protein</fullName>
    </submittedName>
</protein>
<keyword evidence="2" id="KW-1185">Reference proteome</keyword>
<dbReference type="Proteomes" id="UP000030700">
    <property type="component" value="Unassembled WGS sequence"/>
</dbReference>